<evidence type="ECO:0000313" key="1">
    <source>
        <dbReference type="EMBL" id="GBM63684.1"/>
    </source>
</evidence>
<proteinExistence type="predicted"/>
<accession>A0A4Y2HEF7</accession>
<sequence>MNPILGDKLGKLGDNTKLPENAGIMILSLLGVEISSTFERSICDVTSCRKRYTESSSSGSVGALTAVQADELIDEMVNRFANESAVIDSYW</sequence>
<dbReference type="EMBL" id="BGPR01001883">
    <property type="protein sequence ID" value="GBM63684.1"/>
    <property type="molecule type" value="Genomic_DNA"/>
</dbReference>
<reference evidence="1 2" key="1">
    <citation type="journal article" date="2019" name="Sci. Rep.">
        <title>Orb-weaving spider Araneus ventricosus genome elucidates the spidroin gene catalogue.</title>
        <authorList>
            <person name="Kono N."/>
            <person name="Nakamura H."/>
            <person name="Ohtoshi R."/>
            <person name="Moran D.A.P."/>
            <person name="Shinohara A."/>
            <person name="Yoshida Y."/>
            <person name="Fujiwara M."/>
            <person name="Mori M."/>
            <person name="Tomita M."/>
            <person name="Arakawa K."/>
        </authorList>
    </citation>
    <scope>NUCLEOTIDE SEQUENCE [LARGE SCALE GENOMIC DNA]</scope>
</reference>
<organism evidence="1 2">
    <name type="scientific">Araneus ventricosus</name>
    <name type="common">Orbweaver spider</name>
    <name type="synonym">Epeira ventricosa</name>
    <dbReference type="NCBI Taxonomy" id="182803"/>
    <lineage>
        <taxon>Eukaryota</taxon>
        <taxon>Metazoa</taxon>
        <taxon>Ecdysozoa</taxon>
        <taxon>Arthropoda</taxon>
        <taxon>Chelicerata</taxon>
        <taxon>Arachnida</taxon>
        <taxon>Araneae</taxon>
        <taxon>Araneomorphae</taxon>
        <taxon>Entelegynae</taxon>
        <taxon>Araneoidea</taxon>
        <taxon>Araneidae</taxon>
        <taxon>Araneus</taxon>
    </lineage>
</organism>
<dbReference type="AlphaFoldDB" id="A0A4Y2HEF7"/>
<dbReference type="Proteomes" id="UP000499080">
    <property type="component" value="Unassembled WGS sequence"/>
</dbReference>
<comment type="caution">
    <text evidence="1">The sequence shown here is derived from an EMBL/GenBank/DDBJ whole genome shotgun (WGS) entry which is preliminary data.</text>
</comment>
<evidence type="ECO:0000313" key="2">
    <source>
        <dbReference type="Proteomes" id="UP000499080"/>
    </source>
</evidence>
<name>A0A4Y2HEF7_ARAVE</name>
<keyword evidence="2" id="KW-1185">Reference proteome</keyword>
<gene>
    <name evidence="1" type="ORF">AVEN_198689_1</name>
</gene>
<protein>
    <submittedName>
        <fullName evidence="1">Uncharacterized protein</fullName>
    </submittedName>
</protein>